<dbReference type="InterPro" id="IPR051847">
    <property type="entry name" value="RNA_proc/Spliceosome_comp"/>
</dbReference>
<comment type="caution">
    <text evidence="5">The sequence shown here is derived from an EMBL/GenBank/DDBJ whole genome shotgun (WGS) entry which is preliminary data.</text>
</comment>
<gene>
    <name evidence="5" type="ORF">CLIB1423_07S02894</name>
</gene>
<dbReference type="GO" id="GO:0071013">
    <property type="term" value="C:catalytic step 2 spliceosome"/>
    <property type="evidence" value="ECO:0007669"/>
    <property type="project" value="TreeGrafter"/>
</dbReference>
<feature type="region of interest" description="Disordered" evidence="3">
    <location>
        <begin position="157"/>
        <end position="272"/>
    </location>
</feature>
<proteinExistence type="predicted"/>
<organism evidence="5 6">
    <name type="scientific">[Candida] railenensis</name>
    <dbReference type="NCBI Taxonomy" id="45579"/>
    <lineage>
        <taxon>Eukaryota</taxon>
        <taxon>Fungi</taxon>
        <taxon>Dikarya</taxon>
        <taxon>Ascomycota</taxon>
        <taxon>Saccharomycotina</taxon>
        <taxon>Pichiomycetes</taxon>
        <taxon>Debaryomycetaceae</taxon>
        <taxon>Kurtzmaniella</taxon>
    </lineage>
</organism>
<feature type="domain" description="RRM" evidence="4">
    <location>
        <begin position="33"/>
        <end position="111"/>
    </location>
</feature>
<dbReference type="InterPro" id="IPR012677">
    <property type="entry name" value="Nucleotide-bd_a/b_plait_sf"/>
</dbReference>
<dbReference type="OrthoDB" id="2573941at2759"/>
<feature type="compositionally biased region" description="Low complexity" evidence="3">
    <location>
        <begin position="252"/>
        <end position="263"/>
    </location>
</feature>
<evidence type="ECO:0000256" key="2">
    <source>
        <dbReference type="PROSITE-ProRule" id="PRU00176"/>
    </source>
</evidence>
<evidence type="ECO:0000313" key="6">
    <source>
        <dbReference type="Proteomes" id="UP000837801"/>
    </source>
</evidence>
<reference evidence="5" key="1">
    <citation type="submission" date="2022-03" db="EMBL/GenBank/DDBJ databases">
        <authorList>
            <person name="Legras J.-L."/>
            <person name="Devillers H."/>
            <person name="Grondin C."/>
        </authorList>
    </citation>
    <scope>NUCLEOTIDE SEQUENCE</scope>
    <source>
        <strain evidence="5">CLIB 1423</strain>
    </source>
</reference>
<accession>A0A9P0VY28</accession>
<feature type="compositionally biased region" description="Basic and acidic residues" evidence="3">
    <location>
        <begin position="167"/>
        <end position="195"/>
    </location>
</feature>
<evidence type="ECO:0000313" key="5">
    <source>
        <dbReference type="EMBL" id="CAH2352585.1"/>
    </source>
</evidence>
<dbReference type="EMBL" id="CAKXYY010000007">
    <property type="protein sequence ID" value="CAH2352585.1"/>
    <property type="molecule type" value="Genomic_DNA"/>
</dbReference>
<keyword evidence="1 2" id="KW-0694">RNA-binding</keyword>
<dbReference type="GO" id="GO:0071011">
    <property type="term" value="C:precatalytic spliceosome"/>
    <property type="evidence" value="ECO:0007669"/>
    <property type="project" value="TreeGrafter"/>
</dbReference>
<dbReference type="GO" id="GO:0005686">
    <property type="term" value="C:U2 snRNP"/>
    <property type="evidence" value="ECO:0007669"/>
    <property type="project" value="TreeGrafter"/>
</dbReference>
<evidence type="ECO:0000256" key="3">
    <source>
        <dbReference type="SAM" id="MobiDB-lite"/>
    </source>
</evidence>
<name>A0A9P0VY28_9ASCO</name>
<dbReference type="PANTHER" id="PTHR45880">
    <property type="entry name" value="RNA-BINDING MOTIF PROTEIN, X-LINKED 2"/>
    <property type="match status" value="1"/>
</dbReference>
<protein>
    <submittedName>
        <fullName evidence="5">U2 snRNP component ist3</fullName>
    </submittedName>
</protein>
<dbReference type="SUPFAM" id="SSF54928">
    <property type="entry name" value="RNA-binding domain, RBD"/>
    <property type="match status" value="1"/>
</dbReference>
<dbReference type="Gene3D" id="3.30.70.330">
    <property type="match status" value="1"/>
</dbReference>
<dbReference type="AlphaFoldDB" id="A0A9P0VY28"/>
<evidence type="ECO:0000256" key="1">
    <source>
        <dbReference type="ARBA" id="ARBA00022884"/>
    </source>
</evidence>
<dbReference type="SMART" id="SM00360">
    <property type="entry name" value="RRM"/>
    <property type="match status" value="1"/>
</dbReference>
<feature type="compositionally biased region" description="Low complexity" evidence="3">
    <location>
        <begin position="204"/>
        <end position="239"/>
    </location>
</feature>
<dbReference type="GO" id="GO:0000398">
    <property type="term" value="P:mRNA splicing, via spliceosome"/>
    <property type="evidence" value="ECO:0007669"/>
    <property type="project" value="TreeGrafter"/>
</dbReference>
<dbReference type="GO" id="GO:0003723">
    <property type="term" value="F:RNA binding"/>
    <property type="evidence" value="ECO:0007669"/>
    <property type="project" value="UniProtKB-UniRule"/>
</dbReference>
<dbReference type="InterPro" id="IPR000504">
    <property type="entry name" value="RRM_dom"/>
</dbReference>
<dbReference type="Proteomes" id="UP000837801">
    <property type="component" value="Unassembled WGS sequence"/>
</dbReference>
<feature type="compositionally biased region" description="Basic residues" evidence="3">
    <location>
        <begin position="240"/>
        <end position="251"/>
    </location>
</feature>
<dbReference type="PROSITE" id="PS50102">
    <property type="entry name" value="RRM"/>
    <property type="match status" value="1"/>
</dbReference>
<evidence type="ECO:0000259" key="4">
    <source>
        <dbReference type="PROSITE" id="PS50102"/>
    </source>
</evidence>
<keyword evidence="6" id="KW-1185">Reference proteome</keyword>
<sequence>MNSIQKINSINQKELDSNVTDSASWHADYRDTPYIYIGFLPQELSEPDILAIFSQYGIPTHINLIKDKESGKSKGFCYLKYEDYRSCVLAIDNFNGISVLDKKLKVDHVYFQLKDGQNEDDFIVDYRDAKKQAKEKKQVEGKEKKLLTYADSKNNGHGALASLSKADGSDESKDPIDEFKDPIEDFKDPMEEYMRDRKRHKSSKSSGSKSSSHRTSSSQSSTRRSSSHGSSSRGSSSHRSSSHRSSSHRSSSHGSSSHGSSLHSKSKDSENN</sequence>
<dbReference type="InterPro" id="IPR035979">
    <property type="entry name" value="RBD_domain_sf"/>
</dbReference>
<dbReference type="Pfam" id="PF00076">
    <property type="entry name" value="RRM_1"/>
    <property type="match status" value="1"/>
</dbReference>
<dbReference type="PANTHER" id="PTHR45880:SF1">
    <property type="entry name" value="RNA-BINDING MOTIF PROTEIN, X-LINKED 2"/>
    <property type="match status" value="1"/>
</dbReference>